<organism evidence="7 8">
    <name type="scientific">Dinoroseobacter shibae (strain DSM 16493 / NCIMB 14021 / DFL 12)</name>
    <dbReference type="NCBI Taxonomy" id="398580"/>
    <lineage>
        <taxon>Bacteria</taxon>
        <taxon>Pseudomonadati</taxon>
        <taxon>Pseudomonadota</taxon>
        <taxon>Alphaproteobacteria</taxon>
        <taxon>Rhodobacterales</taxon>
        <taxon>Roseobacteraceae</taxon>
        <taxon>Dinoroseobacter</taxon>
    </lineage>
</organism>
<keyword evidence="3 5" id="KW-0949">S-adenosyl-L-methionine</keyword>
<protein>
    <submittedName>
        <fullName evidence="7">rRNA (Cytosine-C(5)-)-methyltransferase</fullName>
        <ecNumber evidence="7">2.1.1.-</ecNumber>
    </submittedName>
</protein>
<dbReference type="KEGG" id="dsh:Dshi_1645"/>
<dbReference type="Proteomes" id="UP000006833">
    <property type="component" value="Chromosome"/>
</dbReference>
<feature type="binding site" evidence="5">
    <location>
        <position position="251"/>
    </location>
    <ligand>
        <name>S-adenosyl-L-methionine</name>
        <dbReference type="ChEBI" id="CHEBI:59789"/>
    </ligand>
</feature>
<dbReference type="InterPro" id="IPR001678">
    <property type="entry name" value="MeTrfase_RsmB-F_NOP2_dom"/>
</dbReference>
<proteinExistence type="inferred from homology"/>
<evidence type="ECO:0000256" key="2">
    <source>
        <dbReference type="ARBA" id="ARBA00022679"/>
    </source>
</evidence>
<dbReference type="HOGENOM" id="CLU_005316_0_2_5"/>
<dbReference type="PANTHER" id="PTHR22807">
    <property type="entry name" value="NOP2 YEAST -RELATED NOL1/NOP2/FMU SUN DOMAIN-CONTAINING"/>
    <property type="match status" value="1"/>
</dbReference>
<dbReference type="PRINTS" id="PR02008">
    <property type="entry name" value="RCMTFAMILY"/>
</dbReference>
<dbReference type="STRING" id="398580.Dshi_1645"/>
<dbReference type="GO" id="GO:0003723">
    <property type="term" value="F:RNA binding"/>
    <property type="evidence" value="ECO:0007669"/>
    <property type="project" value="UniProtKB-UniRule"/>
</dbReference>
<evidence type="ECO:0000313" key="7">
    <source>
        <dbReference type="EMBL" id="ABV93387.1"/>
    </source>
</evidence>
<dbReference type="Gene3D" id="3.30.70.1170">
    <property type="entry name" value="Sun protein, domain 3"/>
    <property type="match status" value="1"/>
</dbReference>
<dbReference type="Pfam" id="PF01189">
    <property type="entry name" value="Methyltr_RsmB-F"/>
    <property type="match status" value="1"/>
</dbReference>
<dbReference type="PROSITE" id="PS51686">
    <property type="entry name" value="SAM_MT_RSMB_NOP"/>
    <property type="match status" value="1"/>
</dbReference>
<dbReference type="EC" id="2.1.1.-" evidence="7"/>
<feature type="binding site" evidence="5">
    <location>
        <position position="288"/>
    </location>
    <ligand>
        <name>S-adenosyl-L-methionine</name>
        <dbReference type="ChEBI" id="CHEBI:59789"/>
    </ligand>
</feature>
<accession>A8LLK9</accession>
<dbReference type="OrthoDB" id="9810297at2"/>
<dbReference type="InterPro" id="IPR023267">
    <property type="entry name" value="RCMT"/>
</dbReference>
<sequence length="392" mass="42004">MTPAARVQGAIEILEAYLSGQSAEQALSRWCRSHRFAGSKDRAALRDLVFDALRCRASYAWLGGGLSARGLMVGALRKRGLAPEDLFNGQTYAPFPVTGDEIAQFGQAENMPDDVALDMPGWLFAQLQDSFGEAALGVCAALQQRAPVDLRVNTLKASVGQAEEALYEDGIATERVAGVATALRVVEGARSVVRSRAFTDGLVELQDAASQLAVLRSPVPHKGRILDFCAGGGGKALALAAGSGGCIHVHDANLKRMRDLPDRAARAGADLRMWNRAEARAFDLVFCDAPCSGSGTWRRSPEAKWTLTPDRLAEYVATQRTVLTAAAPLVRPGGFLVYATCSILTVENAAQTAWFLQAFPAFSLLEASQMLPENPGDGFYFGILRNERSTKG</sequence>
<dbReference type="InterPro" id="IPR049560">
    <property type="entry name" value="MeTrfase_RsmB-F_NOP2_cat"/>
</dbReference>
<dbReference type="SUPFAM" id="SSF53335">
    <property type="entry name" value="S-adenosyl-L-methionine-dependent methyltransferases"/>
    <property type="match status" value="1"/>
</dbReference>
<dbReference type="CDD" id="cd02440">
    <property type="entry name" value="AdoMet_MTases"/>
    <property type="match status" value="1"/>
</dbReference>
<reference evidence="8" key="1">
    <citation type="journal article" date="2010" name="ISME J.">
        <title>The complete genome sequence of the algal symbiont Dinoroseobacter shibae: a hitchhiker's guide to life in the sea.</title>
        <authorList>
            <person name="Wagner-Dobler I."/>
            <person name="Ballhausen B."/>
            <person name="Berger M."/>
            <person name="Brinkhoff T."/>
            <person name="Buchholz I."/>
            <person name="Bunk B."/>
            <person name="Cypionka H."/>
            <person name="Daniel R."/>
            <person name="Drepper T."/>
            <person name="Gerdts G."/>
            <person name="Hahnke S."/>
            <person name="Han C."/>
            <person name="Jahn D."/>
            <person name="Kalhoefer D."/>
            <person name="Kiss H."/>
            <person name="Klenk H.P."/>
            <person name="Kyrpides N."/>
            <person name="Liebl W."/>
            <person name="Liesegang H."/>
            <person name="Meincke L."/>
            <person name="Pati A."/>
            <person name="Petersen J."/>
            <person name="Piekarski T."/>
            <person name="Pommerenke C."/>
            <person name="Pradella S."/>
            <person name="Pukall R."/>
            <person name="Rabus R."/>
            <person name="Stackebrandt E."/>
            <person name="Thole S."/>
            <person name="Thompson L."/>
            <person name="Tielen P."/>
            <person name="Tomasch J."/>
            <person name="von Jan M."/>
            <person name="Wanphrut N."/>
            <person name="Wichels A."/>
            <person name="Zech H."/>
            <person name="Simon M."/>
        </authorList>
    </citation>
    <scope>NUCLEOTIDE SEQUENCE [LARGE SCALE GENOMIC DNA]</scope>
    <source>
        <strain evidence="8">DSM 16493 / NCIMB 14021 / DFL 12</strain>
    </source>
</reference>
<evidence type="ECO:0000256" key="4">
    <source>
        <dbReference type="ARBA" id="ARBA00022884"/>
    </source>
</evidence>
<dbReference type="GO" id="GO:0001510">
    <property type="term" value="P:RNA methylation"/>
    <property type="evidence" value="ECO:0007669"/>
    <property type="project" value="InterPro"/>
</dbReference>
<dbReference type="Pfam" id="PF22458">
    <property type="entry name" value="RsmF-B_ferredox"/>
    <property type="match status" value="1"/>
</dbReference>
<dbReference type="PANTHER" id="PTHR22807:SF53">
    <property type="entry name" value="RIBOSOMAL RNA SMALL SUBUNIT METHYLTRANSFERASE B-RELATED"/>
    <property type="match status" value="1"/>
</dbReference>
<dbReference type="EMBL" id="CP000830">
    <property type="protein sequence ID" value="ABV93387.1"/>
    <property type="molecule type" value="Genomic_DNA"/>
</dbReference>
<dbReference type="GO" id="GO:0008173">
    <property type="term" value="F:RNA methyltransferase activity"/>
    <property type="evidence" value="ECO:0007669"/>
    <property type="project" value="InterPro"/>
</dbReference>
<dbReference type="RefSeq" id="WP_012178317.1">
    <property type="nucleotide sequence ID" value="NC_009952.1"/>
</dbReference>
<evidence type="ECO:0000313" key="8">
    <source>
        <dbReference type="Proteomes" id="UP000006833"/>
    </source>
</evidence>
<evidence type="ECO:0000259" key="6">
    <source>
        <dbReference type="PROSITE" id="PS51686"/>
    </source>
</evidence>
<feature type="active site" description="Nucleophile" evidence="5">
    <location>
        <position position="341"/>
    </location>
</feature>
<keyword evidence="2 5" id="KW-0808">Transferase</keyword>
<dbReference type="eggNOG" id="COG0144">
    <property type="taxonomic scope" value="Bacteria"/>
</dbReference>
<comment type="caution">
    <text evidence="5">Lacks conserved residue(s) required for the propagation of feature annotation.</text>
</comment>
<dbReference type="AlphaFoldDB" id="A8LLK9"/>
<name>A8LLK9_DINSH</name>
<evidence type="ECO:0000256" key="5">
    <source>
        <dbReference type="PROSITE-ProRule" id="PRU01023"/>
    </source>
</evidence>
<evidence type="ECO:0000256" key="1">
    <source>
        <dbReference type="ARBA" id="ARBA00022603"/>
    </source>
</evidence>
<comment type="similarity">
    <text evidence="5">Belongs to the class I-like SAM-binding methyltransferase superfamily. RsmB/NOP family.</text>
</comment>
<evidence type="ECO:0000256" key="3">
    <source>
        <dbReference type="ARBA" id="ARBA00022691"/>
    </source>
</evidence>
<feature type="domain" description="SAM-dependent MTase RsmB/NOP-type" evidence="6">
    <location>
        <begin position="138"/>
        <end position="392"/>
    </location>
</feature>
<dbReference type="Gene3D" id="3.40.50.150">
    <property type="entry name" value="Vaccinia Virus protein VP39"/>
    <property type="match status" value="1"/>
</dbReference>
<gene>
    <name evidence="7" type="primary">rsmB2</name>
    <name evidence="7" type="ordered locus">Dshi_1645</name>
</gene>
<dbReference type="InterPro" id="IPR054728">
    <property type="entry name" value="RsmB-like_ferredoxin"/>
</dbReference>
<keyword evidence="4 5" id="KW-0694">RNA-binding</keyword>
<keyword evidence="1 5" id="KW-0489">Methyltransferase</keyword>
<keyword evidence="8" id="KW-1185">Reference proteome</keyword>
<dbReference type="InterPro" id="IPR029063">
    <property type="entry name" value="SAM-dependent_MTases_sf"/>
</dbReference>